<protein>
    <submittedName>
        <fullName evidence="2">Uncharacterized protein</fullName>
    </submittedName>
</protein>
<keyword evidence="3" id="KW-1185">Reference proteome</keyword>
<gene>
    <name evidence="2" type="ORF">PG996_011031</name>
</gene>
<proteinExistence type="predicted"/>
<evidence type="ECO:0000313" key="3">
    <source>
        <dbReference type="Proteomes" id="UP001446871"/>
    </source>
</evidence>
<dbReference type="EMBL" id="JAQQWM010000007">
    <property type="protein sequence ID" value="KAK8057094.1"/>
    <property type="molecule type" value="Genomic_DNA"/>
</dbReference>
<evidence type="ECO:0000256" key="1">
    <source>
        <dbReference type="SAM" id="MobiDB-lite"/>
    </source>
</evidence>
<comment type="caution">
    <text evidence="2">The sequence shown here is derived from an EMBL/GenBank/DDBJ whole genome shotgun (WGS) entry which is preliminary data.</text>
</comment>
<reference evidence="2 3" key="1">
    <citation type="submission" date="2023-01" db="EMBL/GenBank/DDBJ databases">
        <title>Analysis of 21 Apiospora genomes using comparative genomics revels a genus with tremendous synthesis potential of carbohydrate active enzymes and secondary metabolites.</title>
        <authorList>
            <person name="Sorensen T."/>
        </authorList>
    </citation>
    <scope>NUCLEOTIDE SEQUENCE [LARGE SCALE GENOMIC DNA]</scope>
    <source>
        <strain evidence="2 3">CBS 83171</strain>
    </source>
</reference>
<feature type="region of interest" description="Disordered" evidence="1">
    <location>
        <begin position="45"/>
        <end position="67"/>
    </location>
</feature>
<accession>A0ABR1UGU9</accession>
<dbReference type="Proteomes" id="UP001446871">
    <property type="component" value="Unassembled WGS sequence"/>
</dbReference>
<name>A0ABR1UGU9_9PEZI</name>
<sequence length="67" mass="7580">MEILAPEQNPRTERNRRSPILTNYFISDLESFDAAFPRKPRGWTHITNGAGIDPHSLAGPNTAVYDR</sequence>
<organism evidence="2 3">
    <name type="scientific">Apiospora saccharicola</name>
    <dbReference type="NCBI Taxonomy" id="335842"/>
    <lineage>
        <taxon>Eukaryota</taxon>
        <taxon>Fungi</taxon>
        <taxon>Dikarya</taxon>
        <taxon>Ascomycota</taxon>
        <taxon>Pezizomycotina</taxon>
        <taxon>Sordariomycetes</taxon>
        <taxon>Xylariomycetidae</taxon>
        <taxon>Amphisphaeriales</taxon>
        <taxon>Apiosporaceae</taxon>
        <taxon>Apiospora</taxon>
    </lineage>
</organism>
<evidence type="ECO:0000313" key="2">
    <source>
        <dbReference type="EMBL" id="KAK8057094.1"/>
    </source>
</evidence>